<gene>
    <name evidence="1" type="ORF">Hyperionvirus2_129</name>
</gene>
<organism evidence="1">
    <name type="scientific">Hyperionvirus sp</name>
    <dbReference type="NCBI Taxonomy" id="2487770"/>
    <lineage>
        <taxon>Viruses</taxon>
        <taxon>Varidnaviria</taxon>
        <taxon>Bamfordvirae</taxon>
        <taxon>Nucleocytoviricota</taxon>
        <taxon>Megaviricetes</taxon>
        <taxon>Imitervirales</taxon>
        <taxon>Mimiviridae</taxon>
        <taxon>Klosneuvirinae</taxon>
    </lineage>
</organism>
<accession>A0A3G5A9A0</accession>
<name>A0A3G5A9A0_9VIRU</name>
<evidence type="ECO:0000313" key="1">
    <source>
        <dbReference type="EMBL" id="AYV82761.1"/>
    </source>
</evidence>
<sequence>MACPRCGAPCALKLGGGFYKTCGAATCLRMTCFTSGCSGQVVSGSQCSVHFMLPPAAIAVFGLAAPVAAVVAPRALCPRCWTPCGAKIGGRFFKTCGAAPCLQTTCVIPRCTGIVVSGTTYCRGHFVGAAAAPAAVAAVATPVCPRCPRPCGVKLRGRFYKTCGAPSCLQTTCVTPRCTGLVVSGITRLCRSHFAAAPAGPAAAAAGPAVAVGTVCGAGALIISDRCLVLGEDQTRSFRDFGGKTDFPGQCPVALAIKETDEETRATLKLSSSEVKGHPYVSVEYRPGQIYRCYIITPSTPVSCTAFYKAEAAAAKMPPCFQETTRMTRFPLATWKHGATHQLSKTGELCLIGGRARAVIAAAFAAKLL</sequence>
<dbReference type="EMBL" id="MK072384">
    <property type="protein sequence ID" value="AYV82761.1"/>
    <property type="molecule type" value="Genomic_DNA"/>
</dbReference>
<proteinExistence type="predicted"/>
<reference evidence="1" key="1">
    <citation type="submission" date="2018-10" db="EMBL/GenBank/DDBJ databases">
        <title>Hidden diversity of soil giant viruses.</title>
        <authorList>
            <person name="Schulz F."/>
            <person name="Alteio L."/>
            <person name="Goudeau D."/>
            <person name="Ryan E.M."/>
            <person name="Malmstrom R.R."/>
            <person name="Blanchard J."/>
            <person name="Woyke T."/>
        </authorList>
    </citation>
    <scope>NUCLEOTIDE SEQUENCE</scope>
    <source>
        <strain evidence="1">HYV1</strain>
    </source>
</reference>
<protein>
    <submittedName>
        <fullName evidence="1">Uncharacterized protein</fullName>
    </submittedName>
</protein>